<feature type="compositionally biased region" description="Low complexity" evidence="1">
    <location>
        <begin position="35"/>
        <end position="48"/>
    </location>
</feature>
<comment type="caution">
    <text evidence="3">The sequence shown here is derived from an EMBL/GenBank/DDBJ whole genome shotgun (WGS) entry which is preliminary data.</text>
</comment>
<feature type="signal peptide" evidence="2">
    <location>
        <begin position="1"/>
        <end position="30"/>
    </location>
</feature>
<reference evidence="3" key="1">
    <citation type="submission" date="2022-01" db="EMBL/GenBank/DDBJ databases">
        <title>Draft Genome Sequences of Seven Type Strains of the Genus Streptomyces.</title>
        <authorList>
            <person name="Aziz S."/>
            <person name="Coretto E."/>
            <person name="Chronakova A."/>
            <person name="Sproer C."/>
            <person name="Huber K."/>
            <person name="Nouioui I."/>
            <person name="Gross H."/>
        </authorList>
    </citation>
    <scope>NUCLEOTIDE SEQUENCE</scope>
    <source>
        <strain evidence="3">DSM 103493</strain>
    </source>
</reference>
<sequence>MITSQKALQRATSRIVLVGAALSIALTAGAATAAAAPAQPVATKATAAQSTPTYGGHGDDGGCSGLLVLLCN</sequence>
<evidence type="ECO:0000256" key="2">
    <source>
        <dbReference type="SAM" id="SignalP"/>
    </source>
</evidence>
<proteinExistence type="predicted"/>
<feature type="chain" id="PRO_5040724746" evidence="2">
    <location>
        <begin position="31"/>
        <end position="72"/>
    </location>
</feature>
<protein>
    <submittedName>
        <fullName evidence="3">Uncharacterized protein</fullName>
    </submittedName>
</protein>
<evidence type="ECO:0000256" key="1">
    <source>
        <dbReference type="SAM" id="MobiDB-lite"/>
    </source>
</evidence>
<keyword evidence="4" id="KW-1185">Reference proteome</keyword>
<feature type="region of interest" description="Disordered" evidence="1">
    <location>
        <begin position="35"/>
        <end position="60"/>
    </location>
</feature>
<evidence type="ECO:0000313" key="3">
    <source>
        <dbReference type="EMBL" id="MCF1597430.1"/>
    </source>
</evidence>
<dbReference type="RefSeq" id="WP_234765884.1">
    <property type="nucleotide sequence ID" value="NZ_JAKEIP010000147.1"/>
</dbReference>
<evidence type="ECO:0000313" key="4">
    <source>
        <dbReference type="Proteomes" id="UP001139384"/>
    </source>
</evidence>
<dbReference type="EMBL" id="JAKEIP010000147">
    <property type="protein sequence ID" value="MCF1597430.1"/>
    <property type="molecule type" value="Genomic_DNA"/>
</dbReference>
<keyword evidence="2" id="KW-0732">Signal</keyword>
<accession>A0A9X1TNR6</accession>
<name>A0A9X1TNR6_STRM4</name>
<organism evidence="3 4">
    <name type="scientific">Streptomyces muensis</name>
    <dbReference type="NCBI Taxonomy" id="1077944"/>
    <lineage>
        <taxon>Bacteria</taxon>
        <taxon>Bacillati</taxon>
        <taxon>Actinomycetota</taxon>
        <taxon>Actinomycetes</taxon>
        <taxon>Kitasatosporales</taxon>
        <taxon>Streptomycetaceae</taxon>
        <taxon>Streptomyces</taxon>
    </lineage>
</organism>
<gene>
    <name evidence="3" type="ORF">L0P92_28290</name>
</gene>
<dbReference type="Proteomes" id="UP001139384">
    <property type="component" value="Unassembled WGS sequence"/>
</dbReference>
<dbReference type="AlphaFoldDB" id="A0A9X1TNR6"/>